<sequence>MKASQTLELGFGMCTTKSNLQIALLRALGIEAKLGKALVKTDYMSSFILPAYLKRIKKKKIKHYFTMARLEGQWFRSDASFSREAISMLAEKYPRQFSHLVGAKFEKGKHFFVEIEGEMMDTSSEIMREKPFYRHGNIEAMNILLDKRQGLFMPAPHWIRLTLKLLNDDPDLAILKAMAGLMGDTEKLRLAIRERNALYKNRHFTVRSFSSP</sequence>
<gene>
    <name evidence="2" type="ORF">BECKLPF1236B_GA0070989_114213</name>
</gene>
<dbReference type="InterPro" id="IPR002931">
    <property type="entry name" value="Transglutaminase-like"/>
</dbReference>
<dbReference type="Pfam" id="PF01841">
    <property type="entry name" value="Transglut_core"/>
    <property type="match status" value="1"/>
</dbReference>
<evidence type="ECO:0000313" key="2">
    <source>
        <dbReference type="EMBL" id="VFK18461.1"/>
    </source>
</evidence>
<organism evidence="2">
    <name type="scientific">Candidatus Kentrum sp. LPFa</name>
    <dbReference type="NCBI Taxonomy" id="2126335"/>
    <lineage>
        <taxon>Bacteria</taxon>
        <taxon>Pseudomonadati</taxon>
        <taxon>Pseudomonadota</taxon>
        <taxon>Gammaproteobacteria</taxon>
        <taxon>Candidatus Kentrum</taxon>
    </lineage>
</organism>
<dbReference type="InterPro" id="IPR038765">
    <property type="entry name" value="Papain-like_cys_pep_sf"/>
</dbReference>
<protein>
    <submittedName>
        <fullName evidence="2">Transglutaminase-like superfamily protein</fullName>
    </submittedName>
</protein>
<accession>A0A450WN26</accession>
<dbReference type="Gene3D" id="3.10.620.30">
    <property type="match status" value="1"/>
</dbReference>
<name>A0A450WN26_9GAMM</name>
<dbReference type="SUPFAM" id="SSF54001">
    <property type="entry name" value="Cysteine proteinases"/>
    <property type="match status" value="1"/>
</dbReference>
<evidence type="ECO:0000259" key="1">
    <source>
        <dbReference type="Pfam" id="PF01841"/>
    </source>
</evidence>
<proteinExistence type="predicted"/>
<dbReference type="AlphaFoldDB" id="A0A450WN26"/>
<reference evidence="2" key="1">
    <citation type="submission" date="2019-02" db="EMBL/GenBank/DDBJ databases">
        <authorList>
            <person name="Gruber-Vodicka R. H."/>
            <person name="Seah K. B. B."/>
        </authorList>
    </citation>
    <scope>NUCLEOTIDE SEQUENCE</scope>
    <source>
        <strain evidence="2">BECK_S313</strain>
    </source>
</reference>
<feature type="domain" description="Transglutaminase-like" evidence="1">
    <location>
        <begin position="2"/>
        <end position="79"/>
    </location>
</feature>
<dbReference type="EMBL" id="CAADFK010000142">
    <property type="protein sequence ID" value="VFK18461.1"/>
    <property type="molecule type" value="Genomic_DNA"/>
</dbReference>